<reference evidence="3" key="1">
    <citation type="journal article" date="2017" name="Nat. Ecol. Evol.">
        <title>Genome expansion and lineage-specific genetic innovations in the forest pathogenic fungi Armillaria.</title>
        <authorList>
            <person name="Sipos G."/>
            <person name="Prasanna A.N."/>
            <person name="Walter M.C."/>
            <person name="O'Connor E."/>
            <person name="Balint B."/>
            <person name="Krizsan K."/>
            <person name="Kiss B."/>
            <person name="Hess J."/>
            <person name="Varga T."/>
            <person name="Slot J."/>
            <person name="Riley R."/>
            <person name="Boka B."/>
            <person name="Rigling D."/>
            <person name="Barry K."/>
            <person name="Lee J."/>
            <person name="Mihaltcheva S."/>
            <person name="LaButti K."/>
            <person name="Lipzen A."/>
            <person name="Waldron R."/>
            <person name="Moloney N.M."/>
            <person name="Sperisen C."/>
            <person name="Kredics L."/>
            <person name="Vagvoelgyi C."/>
            <person name="Patrignani A."/>
            <person name="Fitzpatrick D."/>
            <person name="Nagy I."/>
            <person name="Doyle S."/>
            <person name="Anderson J.B."/>
            <person name="Grigoriev I.V."/>
            <person name="Gueldener U."/>
            <person name="Muensterkoetter M."/>
            <person name="Nagy L.G."/>
        </authorList>
    </citation>
    <scope>NUCLEOTIDE SEQUENCE [LARGE SCALE GENOMIC DNA]</scope>
    <source>
        <strain evidence="3">Ar21-2</strain>
    </source>
</reference>
<organism evidence="2 3">
    <name type="scientific">Armillaria gallica</name>
    <name type="common">Bulbous honey fungus</name>
    <name type="synonym">Armillaria bulbosa</name>
    <dbReference type="NCBI Taxonomy" id="47427"/>
    <lineage>
        <taxon>Eukaryota</taxon>
        <taxon>Fungi</taxon>
        <taxon>Dikarya</taxon>
        <taxon>Basidiomycota</taxon>
        <taxon>Agaricomycotina</taxon>
        <taxon>Agaricomycetes</taxon>
        <taxon>Agaricomycetidae</taxon>
        <taxon>Agaricales</taxon>
        <taxon>Marasmiineae</taxon>
        <taxon>Physalacriaceae</taxon>
        <taxon>Armillaria</taxon>
    </lineage>
</organism>
<name>A0A2H3CKB7_ARMGA</name>
<feature type="compositionally biased region" description="Acidic residues" evidence="1">
    <location>
        <begin position="111"/>
        <end position="145"/>
    </location>
</feature>
<evidence type="ECO:0000313" key="2">
    <source>
        <dbReference type="EMBL" id="PBK82320.1"/>
    </source>
</evidence>
<feature type="region of interest" description="Disordered" evidence="1">
    <location>
        <begin position="255"/>
        <end position="280"/>
    </location>
</feature>
<dbReference type="InParanoid" id="A0A2H3CKB7"/>
<protein>
    <submittedName>
        <fullName evidence="2">Uncharacterized protein</fullName>
    </submittedName>
</protein>
<feature type="compositionally biased region" description="Polar residues" evidence="1">
    <location>
        <begin position="26"/>
        <end position="35"/>
    </location>
</feature>
<feature type="compositionally biased region" description="Basic and acidic residues" evidence="1">
    <location>
        <begin position="69"/>
        <end position="87"/>
    </location>
</feature>
<evidence type="ECO:0000256" key="1">
    <source>
        <dbReference type="SAM" id="MobiDB-lite"/>
    </source>
</evidence>
<feature type="compositionally biased region" description="Acidic residues" evidence="1">
    <location>
        <begin position="36"/>
        <end position="47"/>
    </location>
</feature>
<feature type="region of interest" description="Disordered" evidence="1">
    <location>
        <begin position="292"/>
        <end position="312"/>
    </location>
</feature>
<sequence>MLNLSPTAKSATLDLGLTEFWLATSDPVSSDTDTGPSDEEGNDDEDVGYGAAERPASPMEVDPASPEGEPSRDETGEEWRGASETRADSAAVQAAATLAALVAYGASSDDGSGEDEGEVEEGNDGEVEEEEDGEVEEEEDGEVEEEVRPKRKSSADRKEEEKDCDADDEREEEEVDKLEGGGASDAAPALKKKGYTHTGWPADLNQRLRQGKTQPAMRAYMVEMEEEGVLEQMRSVADAMAGVVASCPHGCPNRVARATPAKKKATRSDKGKGKAGPAPVKRPQAFVLVPRLKPNSHPPAAGEPTQPEVGPSNMPTPLDFMVEFQSFRSCPMQERPPAGHNPVTDFAFNLAEHCLGGMTHPREAAWDWILALMHQLIAAHRALEYKLRRSGPFSAEVEYLLQTRYPDSMLPPDEEQNEGSAEGKGNT</sequence>
<dbReference type="OrthoDB" id="3039994at2759"/>
<proteinExistence type="predicted"/>
<keyword evidence="3" id="KW-1185">Reference proteome</keyword>
<accession>A0A2H3CKB7</accession>
<dbReference type="AlphaFoldDB" id="A0A2H3CKB7"/>
<gene>
    <name evidence="2" type="ORF">ARMGADRAFT_1090375</name>
</gene>
<feature type="region of interest" description="Disordered" evidence="1">
    <location>
        <begin position="105"/>
        <end position="209"/>
    </location>
</feature>
<dbReference type="Proteomes" id="UP000217790">
    <property type="component" value="Unassembled WGS sequence"/>
</dbReference>
<feature type="region of interest" description="Disordered" evidence="1">
    <location>
        <begin position="25"/>
        <end position="91"/>
    </location>
</feature>
<feature type="compositionally biased region" description="Acidic residues" evidence="1">
    <location>
        <begin position="162"/>
        <end position="176"/>
    </location>
</feature>
<dbReference type="EMBL" id="KZ293718">
    <property type="protein sequence ID" value="PBK82320.1"/>
    <property type="molecule type" value="Genomic_DNA"/>
</dbReference>
<evidence type="ECO:0000313" key="3">
    <source>
        <dbReference type="Proteomes" id="UP000217790"/>
    </source>
</evidence>
<feature type="region of interest" description="Disordered" evidence="1">
    <location>
        <begin position="405"/>
        <end position="427"/>
    </location>
</feature>